<protein>
    <submittedName>
        <fullName evidence="2">Uncharacterized protein</fullName>
    </submittedName>
</protein>
<evidence type="ECO:0000313" key="3">
    <source>
        <dbReference type="Proteomes" id="UP000502502"/>
    </source>
</evidence>
<evidence type="ECO:0000313" key="2">
    <source>
        <dbReference type="EMBL" id="QIL03373.1"/>
    </source>
</evidence>
<reference evidence="2 3" key="1">
    <citation type="submission" date="2020-03" db="EMBL/GenBank/DDBJ databases">
        <title>Sphingomonas sp. nov., isolated from fish.</title>
        <authorList>
            <person name="Hyun D.-W."/>
            <person name="Bae J.-W."/>
        </authorList>
    </citation>
    <scope>NUCLEOTIDE SEQUENCE [LARGE SCALE GENOMIC DNA]</scope>
    <source>
        <strain evidence="2 3">HDW15C</strain>
    </source>
</reference>
<dbReference type="AlphaFoldDB" id="A0A6G7ZR11"/>
<proteinExistence type="predicted"/>
<feature type="region of interest" description="Disordered" evidence="1">
    <location>
        <begin position="1"/>
        <end position="20"/>
    </location>
</feature>
<dbReference type="Proteomes" id="UP000502502">
    <property type="component" value="Chromosome"/>
</dbReference>
<gene>
    <name evidence="2" type="ORF">G7078_08755</name>
</gene>
<keyword evidence="3" id="KW-1185">Reference proteome</keyword>
<feature type="compositionally biased region" description="Low complexity" evidence="1">
    <location>
        <begin position="1"/>
        <end position="12"/>
    </location>
</feature>
<name>A0A6G7ZR11_9SPHN</name>
<dbReference type="KEGG" id="ssin:G7078_08755"/>
<organism evidence="2 3">
    <name type="scientific">Sphingomonas sinipercae</name>
    <dbReference type="NCBI Taxonomy" id="2714944"/>
    <lineage>
        <taxon>Bacteria</taxon>
        <taxon>Pseudomonadati</taxon>
        <taxon>Pseudomonadota</taxon>
        <taxon>Alphaproteobacteria</taxon>
        <taxon>Sphingomonadales</taxon>
        <taxon>Sphingomonadaceae</taxon>
        <taxon>Sphingomonas</taxon>
    </lineage>
</organism>
<accession>A0A6G7ZR11</accession>
<dbReference type="EMBL" id="CP049871">
    <property type="protein sequence ID" value="QIL03373.1"/>
    <property type="molecule type" value="Genomic_DNA"/>
</dbReference>
<evidence type="ECO:0000256" key="1">
    <source>
        <dbReference type="SAM" id="MobiDB-lite"/>
    </source>
</evidence>
<sequence length="63" mass="7127">MQTYESRAAQARSEAEEAKLDNVRDRCLRAADAWEQMAERVRRTDQFRATLAADKARAAGLAE</sequence>